<dbReference type="PANTHER" id="PTHR33969">
    <property type="entry name" value="SEGREGATION AND CONDENSATION PROTEIN A"/>
    <property type="match status" value="1"/>
</dbReference>
<protein>
    <recommendedName>
        <fullName evidence="2">Segregation and condensation protein A</fullName>
    </recommendedName>
</protein>
<sequence length="274" mass="31449">MFTVRTQTFEGPLELLVALVREARLSVYEVSVAEIVELYLRYVEELQGRAPLEELSEFVALAAALMRWKSRALLPGAVTPESEQVREAWEEELTSQEDFYRRLVTYRRYQIAREALVARLSQELPRFSRSAPGEALRRRISTQARERLGATQGDLTPPMSPEHLSEAWRRIFRRRRERAAVRSVVPDPYEVLEFETRICRHLLWSGEVAFADLIPPGAAREFVVTAFLAVLELLRKGKIRVRQEGPFSDLLLVRRETDDPPRDSGREEGGEGSA</sequence>
<gene>
    <name evidence="4" type="ORF">BLITH_1263</name>
</gene>
<organism evidence="4 5">
    <name type="scientific">Brockia lithotrophica</name>
    <dbReference type="NCBI Taxonomy" id="933949"/>
    <lineage>
        <taxon>Bacteria</taxon>
        <taxon>Bacillati</taxon>
        <taxon>Bacillota</taxon>
        <taxon>Bacilli</taxon>
        <taxon>Bacillales</taxon>
        <taxon>Bacillales Family X. Incertae Sedis</taxon>
        <taxon>Brockia</taxon>
    </lineage>
</organism>
<keyword evidence="1" id="KW-0159">Chromosome partition</keyword>
<reference evidence="4 5" key="1">
    <citation type="submission" date="2017-08" db="EMBL/GenBank/DDBJ databases">
        <title>Burning lignite coal seam in the remote Altai Mountains harbors a hydrogen-driven thermophilic microbial community.</title>
        <authorList>
            <person name="Kadnikov V.V."/>
            <person name="Mardanov A.V."/>
            <person name="Ivasenko D."/>
            <person name="Beletsky A.V."/>
            <person name="Karnachuk O.V."/>
            <person name="Ravin N.V."/>
        </authorList>
    </citation>
    <scope>NUCLEOTIDE SEQUENCE [LARGE SCALE GENOMIC DNA]</scope>
    <source>
        <strain evidence="4">AL31</strain>
    </source>
</reference>
<dbReference type="Proteomes" id="UP000244016">
    <property type="component" value="Unassembled WGS sequence"/>
</dbReference>
<evidence type="ECO:0000256" key="3">
    <source>
        <dbReference type="SAM" id="MobiDB-lite"/>
    </source>
</evidence>
<evidence type="ECO:0000256" key="1">
    <source>
        <dbReference type="ARBA" id="ARBA00022829"/>
    </source>
</evidence>
<dbReference type="GO" id="GO:0007059">
    <property type="term" value="P:chromosome segregation"/>
    <property type="evidence" value="ECO:0007669"/>
    <property type="project" value="UniProtKB-KW"/>
</dbReference>
<feature type="region of interest" description="Disordered" evidence="3">
    <location>
        <begin position="252"/>
        <end position="274"/>
    </location>
</feature>
<dbReference type="InterPro" id="IPR003768">
    <property type="entry name" value="ScpA"/>
</dbReference>
<dbReference type="EMBL" id="PEBW01000004">
    <property type="protein sequence ID" value="PTQ51625.1"/>
    <property type="molecule type" value="Genomic_DNA"/>
</dbReference>
<dbReference type="Pfam" id="PF02616">
    <property type="entry name" value="SMC_ScpA"/>
    <property type="match status" value="1"/>
</dbReference>
<name>A0A2T5G630_9BACL</name>
<evidence type="ECO:0000313" key="4">
    <source>
        <dbReference type="EMBL" id="PTQ51625.1"/>
    </source>
</evidence>
<dbReference type="Gene3D" id="6.10.250.2410">
    <property type="match status" value="1"/>
</dbReference>
<accession>A0A2T5G630</accession>
<proteinExistence type="predicted"/>
<dbReference type="InterPro" id="IPR023093">
    <property type="entry name" value="ScpA-like_C"/>
</dbReference>
<comment type="caution">
    <text evidence="4">The sequence shown here is derived from an EMBL/GenBank/DDBJ whole genome shotgun (WGS) entry which is preliminary data.</text>
</comment>
<evidence type="ECO:0000256" key="2">
    <source>
        <dbReference type="ARBA" id="ARBA00044777"/>
    </source>
</evidence>
<evidence type="ECO:0000313" key="5">
    <source>
        <dbReference type="Proteomes" id="UP000244016"/>
    </source>
</evidence>
<dbReference type="AlphaFoldDB" id="A0A2T5G630"/>
<dbReference type="PANTHER" id="PTHR33969:SF2">
    <property type="entry name" value="SEGREGATION AND CONDENSATION PROTEIN A"/>
    <property type="match status" value="1"/>
</dbReference>
<dbReference type="Gene3D" id="1.10.10.580">
    <property type="entry name" value="Structural maintenance of chromosome 1. Chain E"/>
    <property type="match status" value="1"/>
</dbReference>